<dbReference type="PANTHER" id="PTHR45947">
    <property type="entry name" value="SULFOQUINOVOSYL TRANSFERASE SQD2"/>
    <property type="match status" value="1"/>
</dbReference>
<dbReference type="HOGENOM" id="CLU_052026_0_0_3"/>
<dbReference type="EMBL" id="CP003630">
    <property type="protein sequence ID" value="AFZ16754.1"/>
    <property type="molecule type" value="Genomic_DNA"/>
</dbReference>
<keyword evidence="2" id="KW-0808">Transferase</keyword>
<dbReference type="GO" id="GO:0016757">
    <property type="term" value="F:glycosyltransferase activity"/>
    <property type="evidence" value="ECO:0007669"/>
    <property type="project" value="InterPro"/>
</dbReference>
<organism evidence="2 3">
    <name type="scientific">Allocoleopsis franciscana PCC 7113</name>
    <dbReference type="NCBI Taxonomy" id="1173027"/>
    <lineage>
        <taxon>Bacteria</taxon>
        <taxon>Bacillati</taxon>
        <taxon>Cyanobacteriota</taxon>
        <taxon>Cyanophyceae</taxon>
        <taxon>Coleofasciculales</taxon>
        <taxon>Coleofasciculaceae</taxon>
        <taxon>Allocoleopsis</taxon>
        <taxon>Allocoleopsis franciscana</taxon>
    </lineage>
</organism>
<dbReference type="KEGG" id="mic:Mic7113_0852"/>
<dbReference type="CDD" id="cd03801">
    <property type="entry name" value="GT4_PimA-like"/>
    <property type="match status" value="1"/>
</dbReference>
<sequence length="428" mass="48833">MEHKKIKALMIVEQCNPTFPSVPFVAYNLFKEIDRIVDVTLVTHERNRDAFETKTDHKKVIYISQGDFNTKYYNFVEGFATKGRINWPLYHTLTYPIYGEFDNKVYQQFKQSILRGDYDIVHALTPMMPRYPHKVVKACTKTPFLLGPVNGGLPFPSGFQETAKQESANLNFLRALGRSLIPGYVETYKKADKILVGSAYTLQMLKDMFAIPNDKTELFYENGISKDFLSRAKNASDGSKVKLLFVGRLVPYKCADVVIEAISHLDKEIQDKISLSIVGDGSERANLEKQVQELNLGDIVNFVGWINQQQTLEYYSQSDIFCFPSIREFGGAVVLEAMACGLPCIVANNGGIAEYVTEETGFKIDPISREYLVQEVMDKIKLLVKDEPLRKTMSIKAVERVQEFEWERKAKRIVAIYQELIEAKRSFS</sequence>
<protein>
    <submittedName>
        <fullName evidence="2">Glycosyltransferase</fullName>
    </submittedName>
</protein>
<dbReference type="PANTHER" id="PTHR45947:SF3">
    <property type="entry name" value="SULFOQUINOVOSYL TRANSFERASE SQD2"/>
    <property type="match status" value="1"/>
</dbReference>
<dbReference type="Proteomes" id="UP000010471">
    <property type="component" value="Chromosome"/>
</dbReference>
<dbReference type="PATRIC" id="fig|1173027.3.peg.937"/>
<dbReference type="InterPro" id="IPR001296">
    <property type="entry name" value="Glyco_trans_1"/>
</dbReference>
<name>K9WAG0_9CYAN</name>
<dbReference type="InterPro" id="IPR050194">
    <property type="entry name" value="Glycosyltransferase_grp1"/>
</dbReference>
<reference evidence="2 3" key="1">
    <citation type="submission" date="2012-06" db="EMBL/GenBank/DDBJ databases">
        <title>Finished chromosome of genome of Microcoleus sp. PCC 7113.</title>
        <authorList>
            <consortium name="US DOE Joint Genome Institute"/>
            <person name="Gugger M."/>
            <person name="Coursin T."/>
            <person name="Rippka R."/>
            <person name="Tandeau De Marsac N."/>
            <person name="Huntemann M."/>
            <person name="Wei C.-L."/>
            <person name="Han J."/>
            <person name="Detter J.C."/>
            <person name="Han C."/>
            <person name="Tapia R."/>
            <person name="Chen A."/>
            <person name="Kyrpides N."/>
            <person name="Mavromatis K."/>
            <person name="Markowitz V."/>
            <person name="Szeto E."/>
            <person name="Ivanova N."/>
            <person name="Pagani I."/>
            <person name="Pati A."/>
            <person name="Goodwin L."/>
            <person name="Nordberg H.P."/>
            <person name="Cantor M.N."/>
            <person name="Hua S.X."/>
            <person name="Woyke T."/>
            <person name="Kerfeld C.A."/>
        </authorList>
    </citation>
    <scope>NUCLEOTIDE SEQUENCE [LARGE SCALE GENOMIC DNA]</scope>
    <source>
        <strain evidence="2 3">PCC 7113</strain>
    </source>
</reference>
<keyword evidence="3" id="KW-1185">Reference proteome</keyword>
<proteinExistence type="predicted"/>
<dbReference type="STRING" id="1173027.Mic7113_0852"/>
<dbReference type="OrthoDB" id="9775208at2"/>
<accession>K9WAG0</accession>
<evidence type="ECO:0000313" key="3">
    <source>
        <dbReference type="Proteomes" id="UP000010471"/>
    </source>
</evidence>
<evidence type="ECO:0000259" key="1">
    <source>
        <dbReference type="Pfam" id="PF00534"/>
    </source>
</evidence>
<dbReference type="Pfam" id="PF00534">
    <property type="entry name" value="Glycos_transf_1"/>
    <property type="match status" value="1"/>
</dbReference>
<dbReference type="AlphaFoldDB" id="K9WAG0"/>
<gene>
    <name evidence="2" type="ORF">Mic7113_0852</name>
</gene>
<dbReference type="SUPFAM" id="SSF53756">
    <property type="entry name" value="UDP-Glycosyltransferase/glycogen phosphorylase"/>
    <property type="match status" value="1"/>
</dbReference>
<dbReference type="Gene3D" id="3.40.50.2000">
    <property type="entry name" value="Glycogen Phosphorylase B"/>
    <property type="match status" value="2"/>
</dbReference>
<feature type="domain" description="Glycosyl transferase family 1" evidence="1">
    <location>
        <begin position="230"/>
        <end position="397"/>
    </location>
</feature>
<dbReference type="eggNOG" id="COG0438">
    <property type="taxonomic scope" value="Bacteria"/>
</dbReference>
<evidence type="ECO:0000313" key="2">
    <source>
        <dbReference type="EMBL" id="AFZ16754.1"/>
    </source>
</evidence>
<dbReference type="RefSeq" id="WP_015180914.1">
    <property type="nucleotide sequence ID" value="NC_019738.1"/>
</dbReference>